<dbReference type="NCBIfam" id="TIGR00043">
    <property type="entry name" value="rRNA maturation RNase YbeY"/>
    <property type="match status" value="1"/>
</dbReference>
<dbReference type="GO" id="GO:0004222">
    <property type="term" value="F:metalloendopeptidase activity"/>
    <property type="evidence" value="ECO:0007669"/>
    <property type="project" value="InterPro"/>
</dbReference>
<name>A0A381ZP09_9ZZZZ</name>
<gene>
    <name evidence="8" type="ORF">METZ01_LOCUS143708</name>
</gene>
<comment type="similarity">
    <text evidence="2">Belongs to the endoribonuclease YbeY family.</text>
</comment>
<keyword evidence="7" id="KW-0862">Zinc</keyword>
<accession>A0A381ZP09</accession>
<evidence type="ECO:0000256" key="1">
    <source>
        <dbReference type="ARBA" id="ARBA00001947"/>
    </source>
</evidence>
<sequence>MPPSHNIDILIKAGKWQKLLPNWEDVCEKAVGAVLESQNIVDRPIELSIVLANDALVQHLNKKYRDQDLPTNVLSFPTNNFHSSPVLPQHLGDMVLAFETCHRELLDNENITEFADLICHLVVHSVLHLLGYKHDVNADAKKMECLEIEILANLGVGNPYL</sequence>
<protein>
    <submittedName>
        <fullName evidence="8">Uncharacterized protein</fullName>
    </submittedName>
</protein>
<dbReference type="Gene3D" id="3.40.390.30">
    <property type="entry name" value="Metalloproteases ('zincins'), catalytic domain"/>
    <property type="match status" value="1"/>
</dbReference>
<dbReference type="InterPro" id="IPR020549">
    <property type="entry name" value="YbeY_CS"/>
</dbReference>
<dbReference type="PROSITE" id="PS01306">
    <property type="entry name" value="UPF0054"/>
    <property type="match status" value="1"/>
</dbReference>
<evidence type="ECO:0000256" key="6">
    <source>
        <dbReference type="ARBA" id="ARBA00022801"/>
    </source>
</evidence>
<evidence type="ECO:0000256" key="5">
    <source>
        <dbReference type="ARBA" id="ARBA00022759"/>
    </source>
</evidence>
<dbReference type="EMBL" id="UINC01022041">
    <property type="protein sequence ID" value="SVA90854.1"/>
    <property type="molecule type" value="Genomic_DNA"/>
</dbReference>
<keyword evidence="5" id="KW-0255">Endonuclease</keyword>
<evidence type="ECO:0000256" key="4">
    <source>
        <dbReference type="ARBA" id="ARBA00022723"/>
    </source>
</evidence>
<dbReference type="GO" id="GO:0006364">
    <property type="term" value="P:rRNA processing"/>
    <property type="evidence" value="ECO:0007669"/>
    <property type="project" value="InterPro"/>
</dbReference>
<dbReference type="InterPro" id="IPR023091">
    <property type="entry name" value="MetalPrtase_cat_dom_sf_prd"/>
</dbReference>
<proteinExistence type="inferred from homology"/>
<evidence type="ECO:0000256" key="7">
    <source>
        <dbReference type="ARBA" id="ARBA00022833"/>
    </source>
</evidence>
<dbReference type="AlphaFoldDB" id="A0A381ZP09"/>
<dbReference type="SUPFAM" id="SSF55486">
    <property type="entry name" value="Metalloproteases ('zincins'), catalytic domain"/>
    <property type="match status" value="1"/>
</dbReference>
<dbReference type="InterPro" id="IPR002036">
    <property type="entry name" value="YbeY"/>
</dbReference>
<keyword evidence="6" id="KW-0378">Hydrolase</keyword>
<organism evidence="8">
    <name type="scientific">marine metagenome</name>
    <dbReference type="NCBI Taxonomy" id="408172"/>
    <lineage>
        <taxon>unclassified sequences</taxon>
        <taxon>metagenomes</taxon>
        <taxon>ecological metagenomes</taxon>
    </lineage>
</organism>
<evidence type="ECO:0000256" key="3">
    <source>
        <dbReference type="ARBA" id="ARBA00022722"/>
    </source>
</evidence>
<reference evidence="8" key="1">
    <citation type="submission" date="2018-05" db="EMBL/GenBank/DDBJ databases">
        <authorList>
            <person name="Lanie J.A."/>
            <person name="Ng W.-L."/>
            <person name="Kazmierczak K.M."/>
            <person name="Andrzejewski T.M."/>
            <person name="Davidsen T.M."/>
            <person name="Wayne K.J."/>
            <person name="Tettelin H."/>
            <person name="Glass J.I."/>
            <person name="Rusch D."/>
            <person name="Podicherti R."/>
            <person name="Tsui H.-C.T."/>
            <person name="Winkler M.E."/>
        </authorList>
    </citation>
    <scope>NUCLEOTIDE SEQUENCE</scope>
</reference>
<dbReference type="Pfam" id="PF02130">
    <property type="entry name" value="YbeY"/>
    <property type="match status" value="1"/>
</dbReference>
<dbReference type="GO" id="GO:0004519">
    <property type="term" value="F:endonuclease activity"/>
    <property type="evidence" value="ECO:0007669"/>
    <property type="project" value="UniProtKB-KW"/>
</dbReference>
<dbReference type="GO" id="GO:0046872">
    <property type="term" value="F:metal ion binding"/>
    <property type="evidence" value="ECO:0007669"/>
    <property type="project" value="UniProtKB-KW"/>
</dbReference>
<dbReference type="PANTHER" id="PTHR46986:SF1">
    <property type="entry name" value="ENDORIBONUCLEASE YBEY, CHLOROPLASTIC"/>
    <property type="match status" value="1"/>
</dbReference>
<evidence type="ECO:0000313" key="8">
    <source>
        <dbReference type="EMBL" id="SVA90854.1"/>
    </source>
</evidence>
<dbReference type="PANTHER" id="PTHR46986">
    <property type="entry name" value="ENDORIBONUCLEASE YBEY, CHLOROPLASTIC"/>
    <property type="match status" value="1"/>
</dbReference>
<keyword evidence="4" id="KW-0479">Metal-binding</keyword>
<keyword evidence="3" id="KW-0540">Nuclease</keyword>
<evidence type="ECO:0000256" key="2">
    <source>
        <dbReference type="ARBA" id="ARBA00010875"/>
    </source>
</evidence>
<dbReference type="HAMAP" id="MF_00009">
    <property type="entry name" value="Endoribonucl_YbeY"/>
    <property type="match status" value="1"/>
</dbReference>
<comment type="cofactor">
    <cofactor evidence="1">
        <name>Zn(2+)</name>
        <dbReference type="ChEBI" id="CHEBI:29105"/>
    </cofactor>
</comment>